<dbReference type="NCBIfam" id="NF041359">
    <property type="entry name" value="GntG_guanitoxin"/>
    <property type="match status" value="1"/>
</dbReference>
<dbReference type="EMBL" id="JAPUFD010000014">
    <property type="protein sequence ID" value="MDI1491320.1"/>
    <property type="molecule type" value="Genomic_DNA"/>
</dbReference>
<dbReference type="PANTHER" id="PTHR48097:SF9">
    <property type="entry name" value="L-THREONINE ALDOLASE"/>
    <property type="match status" value="1"/>
</dbReference>
<keyword evidence="3" id="KW-0663">Pyridoxal phosphate</keyword>
<keyword evidence="8" id="KW-1185">Reference proteome</keyword>
<dbReference type="Pfam" id="PF01212">
    <property type="entry name" value="Beta_elim_lyase"/>
    <property type="match status" value="1"/>
</dbReference>
<dbReference type="InterPro" id="IPR015422">
    <property type="entry name" value="PyrdxlP-dep_Trfase_small"/>
</dbReference>
<comment type="similarity">
    <text evidence="2">Belongs to the threonine aldolase family.</text>
</comment>
<dbReference type="PIRSF" id="PIRSF017617">
    <property type="entry name" value="Thr_aldolase"/>
    <property type="match status" value="1"/>
</dbReference>
<evidence type="ECO:0000256" key="5">
    <source>
        <dbReference type="PIRSR" id="PIRSR017617-1"/>
    </source>
</evidence>
<dbReference type="Gene3D" id="3.40.640.10">
    <property type="entry name" value="Type I PLP-dependent aspartate aminotransferase-like (Major domain)"/>
    <property type="match status" value="1"/>
</dbReference>
<dbReference type="InterPro" id="IPR015421">
    <property type="entry name" value="PyrdxlP-dep_Trfase_major"/>
</dbReference>
<dbReference type="SUPFAM" id="SSF53383">
    <property type="entry name" value="PLP-dependent transferases"/>
    <property type="match status" value="1"/>
</dbReference>
<dbReference type="Gene3D" id="3.90.1150.10">
    <property type="entry name" value="Aspartate Aminotransferase, domain 1"/>
    <property type="match status" value="1"/>
</dbReference>
<dbReference type="AlphaFoldDB" id="A0AA43QRL9"/>
<accession>A0AA43QRL9</accession>
<dbReference type="InterPro" id="IPR023603">
    <property type="entry name" value="Low_specificity_L-TA-like"/>
</dbReference>
<dbReference type="PANTHER" id="PTHR48097">
    <property type="entry name" value="L-THREONINE ALDOLASE-RELATED"/>
    <property type="match status" value="1"/>
</dbReference>
<feature type="modified residue" description="N6-(pyridoxal phosphate)lysine" evidence="5">
    <location>
        <position position="186"/>
    </location>
</feature>
<evidence type="ECO:0000259" key="6">
    <source>
        <dbReference type="Pfam" id="PF01212"/>
    </source>
</evidence>
<evidence type="ECO:0000256" key="2">
    <source>
        <dbReference type="ARBA" id="ARBA00006966"/>
    </source>
</evidence>
<protein>
    <recommendedName>
        <fullName evidence="6">Aromatic amino acid beta-eliminating lyase/threonine aldolase domain-containing protein</fullName>
    </recommendedName>
</protein>
<evidence type="ECO:0000256" key="3">
    <source>
        <dbReference type="ARBA" id="ARBA00022898"/>
    </source>
</evidence>
<organism evidence="7 8">
    <name type="scientific">Ramalina farinacea</name>
    <dbReference type="NCBI Taxonomy" id="258253"/>
    <lineage>
        <taxon>Eukaryota</taxon>
        <taxon>Fungi</taxon>
        <taxon>Dikarya</taxon>
        <taxon>Ascomycota</taxon>
        <taxon>Pezizomycotina</taxon>
        <taxon>Lecanoromycetes</taxon>
        <taxon>OSLEUM clade</taxon>
        <taxon>Lecanoromycetidae</taxon>
        <taxon>Lecanorales</taxon>
        <taxon>Lecanorineae</taxon>
        <taxon>Ramalinaceae</taxon>
        <taxon>Ramalina</taxon>
    </lineage>
</organism>
<dbReference type="Proteomes" id="UP001161017">
    <property type="component" value="Unassembled WGS sequence"/>
</dbReference>
<evidence type="ECO:0000313" key="8">
    <source>
        <dbReference type="Proteomes" id="UP001161017"/>
    </source>
</evidence>
<comment type="caution">
    <text evidence="7">The sequence shown here is derived from an EMBL/GenBank/DDBJ whole genome shotgun (WGS) entry which is preliminary data.</text>
</comment>
<evidence type="ECO:0000256" key="1">
    <source>
        <dbReference type="ARBA" id="ARBA00001933"/>
    </source>
</evidence>
<gene>
    <name evidence="7" type="ORF">OHK93_002529</name>
</gene>
<dbReference type="InterPro" id="IPR001597">
    <property type="entry name" value="ArAA_b-elim_lyase/Thr_aldolase"/>
</dbReference>
<sequence>MLAAIANTTLLDDVFREDTTTNDLESWIADLTGHEAALLVMSGTMGNQLSIRTHLGGPPHSIVADVRSHIMGWEAGGLASLSGALAIPIPPSNDHHLTLPDIRTHTILSRDIHACPTRLISLENTLAGTILPLSSARDISAWARAQEPPIPCHLDGARLWEAVAANAGTLRDYCACFDSVSLCFSKGLGAPVGSMIVGSRGFIERARHLRKMLGGGTRQAGIITAPARVAVEETFLGGELARSHARAREIAGMWTGKGGVLERECETNMVWLDLGRAGVSRERFVEEGVKAGVKVMGGRLVVHYQIGEEGVRRLGRVMDAVLGAGGVKVEGGSKEAKVIEKEAERIREVEAE</sequence>
<dbReference type="GO" id="GO:0006545">
    <property type="term" value="P:glycine biosynthetic process"/>
    <property type="evidence" value="ECO:0007669"/>
    <property type="project" value="TreeGrafter"/>
</dbReference>
<name>A0AA43QRL9_9LECA</name>
<reference evidence="7" key="1">
    <citation type="journal article" date="2023" name="Genome Biol. Evol.">
        <title>First Whole Genome Sequence and Flow Cytometry Genome Size Data for the Lichen-Forming Fungus Ramalina farinacea (Ascomycota).</title>
        <authorList>
            <person name="Llewellyn T."/>
            <person name="Mian S."/>
            <person name="Hill R."/>
            <person name="Leitch I.J."/>
            <person name="Gaya E."/>
        </authorList>
    </citation>
    <scope>NUCLEOTIDE SEQUENCE</scope>
    <source>
        <strain evidence="7">LIQ254RAFAR</strain>
    </source>
</reference>
<dbReference type="InterPro" id="IPR015424">
    <property type="entry name" value="PyrdxlP-dep_Trfase"/>
</dbReference>
<dbReference type="FunFam" id="3.40.640.10:FF:000030">
    <property type="entry name" value="Low-specificity L-threonine aldolase"/>
    <property type="match status" value="1"/>
</dbReference>
<proteinExistence type="inferred from homology"/>
<dbReference type="GO" id="GO:0008732">
    <property type="term" value="F:L-allo-threonine aldolase activity"/>
    <property type="evidence" value="ECO:0007669"/>
    <property type="project" value="TreeGrafter"/>
</dbReference>
<comment type="cofactor">
    <cofactor evidence="1">
        <name>pyridoxal 5'-phosphate</name>
        <dbReference type="ChEBI" id="CHEBI:597326"/>
    </cofactor>
</comment>
<dbReference type="GO" id="GO:0006567">
    <property type="term" value="P:L-threonine catabolic process"/>
    <property type="evidence" value="ECO:0007669"/>
    <property type="project" value="TreeGrafter"/>
</dbReference>
<keyword evidence="4" id="KW-0456">Lyase</keyword>
<evidence type="ECO:0000256" key="4">
    <source>
        <dbReference type="ARBA" id="ARBA00023239"/>
    </source>
</evidence>
<evidence type="ECO:0000313" key="7">
    <source>
        <dbReference type="EMBL" id="MDI1491320.1"/>
    </source>
</evidence>
<feature type="domain" description="Aromatic amino acid beta-eliminating lyase/threonine aldolase" evidence="6">
    <location>
        <begin position="1"/>
        <end position="273"/>
    </location>
</feature>
<dbReference type="GO" id="GO:0005829">
    <property type="term" value="C:cytosol"/>
    <property type="evidence" value="ECO:0007669"/>
    <property type="project" value="TreeGrafter"/>
</dbReference>